<reference evidence="3" key="1">
    <citation type="journal article" date="2019" name="Int. J. Syst. Evol. Microbiol.">
        <title>The Global Catalogue of Microorganisms (GCM) 10K type strain sequencing project: providing services to taxonomists for standard genome sequencing and annotation.</title>
        <authorList>
            <consortium name="The Broad Institute Genomics Platform"/>
            <consortium name="The Broad Institute Genome Sequencing Center for Infectious Disease"/>
            <person name="Wu L."/>
            <person name="Ma J."/>
        </authorList>
    </citation>
    <scope>NUCLEOTIDE SEQUENCE [LARGE SCALE GENOMIC DNA]</scope>
    <source>
        <strain evidence="3">CGMCC 1.15341</strain>
    </source>
</reference>
<evidence type="ECO:0000259" key="1">
    <source>
        <dbReference type="Pfam" id="PF00149"/>
    </source>
</evidence>
<evidence type="ECO:0000313" key="2">
    <source>
        <dbReference type="EMBL" id="GGB80752.1"/>
    </source>
</evidence>
<dbReference type="SUPFAM" id="SSF56300">
    <property type="entry name" value="Metallo-dependent phosphatases"/>
    <property type="match status" value="1"/>
</dbReference>
<sequence>MRLRILSDLHIEHFPEGRALPEVAADAVILAGDIHTGTQGLGWAARHFPGLPVLYVPGNHEYYGYSMPALRTEFQAEAKRLGIHLLDNTSIVIDGVKFLGSTLWTDFALYADTPDECAELTYAKALSVMPDFTIIEQPEGVVFSPKESQRLHSCAISWLEKELSVPFAGPKVVISHHAPLPACIPPRYRGDLLSPAFASRLTHLMGNAALWVHGHVHEPVNLECCGTRIIANPGGYPDEFNPPCFIPGLVIELPQV</sequence>
<dbReference type="InterPro" id="IPR029052">
    <property type="entry name" value="Metallo-depent_PP-like"/>
</dbReference>
<proteinExistence type="predicted"/>
<comment type="caution">
    <text evidence="2">The sequence shown here is derived from an EMBL/GenBank/DDBJ whole genome shotgun (WGS) entry which is preliminary data.</text>
</comment>
<accession>A0ABQ1JX36</accession>
<name>A0ABQ1JX36_9GAMM</name>
<dbReference type="Pfam" id="PF00149">
    <property type="entry name" value="Metallophos"/>
    <property type="match status" value="1"/>
</dbReference>
<dbReference type="PANTHER" id="PTHR37844:SF2">
    <property type="entry name" value="SER_THR PROTEIN PHOSPHATASE SUPERFAMILY (AFU_ORTHOLOGUE AFUA_1G14840)"/>
    <property type="match status" value="1"/>
</dbReference>
<dbReference type="EMBL" id="BMIJ01000001">
    <property type="protein sequence ID" value="GGB80752.1"/>
    <property type="molecule type" value="Genomic_DNA"/>
</dbReference>
<evidence type="ECO:0000313" key="3">
    <source>
        <dbReference type="Proteomes" id="UP000629025"/>
    </source>
</evidence>
<gene>
    <name evidence="2" type="ORF">GCM10011352_03070</name>
</gene>
<dbReference type="Gene3D" id="3.60.21.10">
    <property type="match status" value="1"/>
</dbReference>
<dbReference type="Proteomes" id="UP000629025">
    <property type="component" value="Unassembled WGS sequence"/>
</dbReference>
<dbReference type="PANTHER" id="PTHR37844">
    <property type="entry name" value="SER/THR PROTEIN PHOSPHATASE SUPERFAMILY (AFU_ORTHOLOGUE AFUA_1G14840)"/>
    <property type="match status" value="1"/>
</dbReference>
<feature type="domain" description="Calcineurin-like phosphoesterase" evidence="1">
    <location>
        <begin position="1"/>
        <end position="219"/>
    </location>
</feature>
<keyword evidence="3" id="KW-1185">Reference proteome</keyword>
<protein>
    <recommendedName>
        <fullName evidence="1">Calcineurin-like phosphoesterase domain-containing protein</fullName>
    </recommendedName>
</protein>
<dbReference type="InterPro" id="IPR004843">
    <property type="entry name" value="Calcineurin-like_PHP"/>
</dbReference>
<dbReference type="RefSeq" id="WP_188745341.1">
    <property type="nucleotide sequence ID" value="NZ_BMIJ01000001.1"/>
</dbReference>
<organism evidence="2 3">
    <name type="scientific">Marinobacterium zhoushanense</name>
    <dbReference type="NCBI Taxonomy" id="1679163"/>
    <lineage>
        <taxon>Bacteria</taxon>
        <taxon>Pseudomonadati</taxon>
        <taxon>Pseudomonadota</taxon>
        <taxon>Gammaproteobacteria</taxon>
        <taxon>Oceanospirillales</taxon>
        <taxon>Oceanospirillaceae</taxon>
        <taxon>Marinobacterium</taxon>
    </lineage>
</organism>